<feature type="domain" description="Replication initiation protein-like C-terminal" evidence="1">
    <location>
        <begin position="123"/>
        <end position="266"/>
    </location>
</feature>
<evidence type="ECO:0000313" key="3">
    <source>
        <dbReference type="Proteomes" id="UP000229907"/>
    </source>
</evidence>
<geneLocation type="plasmid" evidence="3">
    <name>pbc</name>
</geneLocation>
<accession>A0A2D3D8B1</accession>
<dbReference type="AlphaFoldDB" id="A0A2D3D8B1"/>
<dbReference type="KEGG" id="bcho:BcFMB_09275"/>
<protein>
    <recommendedName>
        <fullName evidence="1">Replication initiation protein-like C-terminal domain-containing protein</fullName>
    </recommendedName>
</protein>
<gene>
    <name evidence="2" type="ORF">BcFMB_09275</name>
</gene>
<evidence type="ECO:0000259" key="1">
    <source>
        <dbReference type="Pfam" id="PF02486"/>
    </source>
</evidence>
<proteinExistence type="predicted"/>
<dbReference type="Proteomes" id="UP000229907">
    <property type="component" value="Plasmid pBC"/>
</dbReference>
<reference evidence="2 3" key="1">
    <citation type="submission" date="2016-11" db="EMBL/GenBank/DDBJ databases">
        <title>complete genome sequence of Bifidobacterium choerinum strain FMB-1.</title>
        <authorList>
            <person name="Park C.-S."/>
            <person name="Jung D.-H."/>
            <person name="Choi D.-S."/>
        </authorList>
    </citation>
    <scope>NUCLEOTIDE SEQUENCE [LARGE SCALE GENOMIC DNA]</scope>
    <source>
        <strain evidence="2 3">FMB-1</strain>
        <plasmid evidence="3">Plasmid pbc</plasmid>
    </source>
</reference>
<organism evidence="2 3">
    <name type="scientific">Bifidobacterium choerinum</name>
    <dbReference type="NCBI Taxonomy" id="35760"/>
    <lineage>
        <taxon>Bacteria</taxon>
        <taxon>Bacillati</taxon>
        <taxon>Actinomycetota</taxon>
        <taxon>Actinomycetes</taxon>
        <taxon>Bifidobacteriales</taxon>
        <taxon>Bifidobacteriaceae</taxon>
        <taxon>Bifidobacterium</taxon>
    </lineage>
</organism>
<dbReference type="EMBL" id="CP018045">
    <property type="protein sequence ID" value="ATU21323.1"/>
    <property type="molecule type" value="Genomic_DNA"/>
</dbReference>
<name>A0A2D3D8B1_9BIFI</name>
<dbReference type="RefSeq" id="WP_099721792.1">
    <property type="nucleotide sequence ID" value="NZ_CP018045.1"/>
</dbReference>
<dbReference type="Pfam" id="PF02486">
    <property type="entry name" value="Rep_trans"/>
    <property type="match status" value="1"/>
</dbReference>
<dbReference type="InterPro" id="IPR003491">
    <property type="entry name" value="REP-like_C"/>
</dbReference>
<evidence type="ECO:0000313" key="2">
    <source>
        <dbReference type="EMBL" id="ATU21323.1"/>
    </source>
</evidence>
<sequence>MTVEISVDEATLVARRMQPCSVSRWPEIAEKIVGSLADALRLPELLEPPVDARSCPAGYTHGYQYGDDAYMCIAYHYAEPEMGVIVKMSATAFALWRQCSAKHIDGFIRMAAEGAEAVGCNVRLSRLDVTADYIDEGDWTVTDIYSALVNKSAAAYYAKPGGASVTWVRHRSRPRSFERDGKTGTMYLGVASKGSNAHMRLYDKKREQLERHGRYYGRAEAVNSWIRLEVVLTNKYAHQATDVLQDVEDADELKHCLADMILQRYSFFRLRAGKRSTPLPPTALLLDPERLRLPLSSVEPMRELEDAYLYLRDGSGLYSLLLRVQMVWGTEAFEAVWGQLRAEYTFYKPSRSVRAMNDKKTAEYRKKYPTVSDFIERVRWRNE</sequence>
<keyword evidence="2" id="KW-0614">Plasmid</keyword>